<dbReference type="OrthoDB" id="2604865at2"/>
<dbReference type="Gene3D" id="2.40.30.100">
    <property type="entry name" value="AF2212/PG0164-like"/>
    <property type="match status" value="1"/>
</dbReference>
<protein>
    <submittedName>
        <fullName evidence="1">DUF1905 domain-containing protein</fullName>
    </submittedName>
</protein>
<name>A0A5C5BFF6_9MICO</name>
<keyword evidence="2" id="KW-1185">Reference proteome</keyword>
<dbReference type="InterPro" id="IPR037079">
    <property type="entry name" value="AF2212/PG0164-like_sf"/>
</dbReference>
<evidence type="ECO:0000313" key="1">
    <source>
        <dbReference type="EMBL" id="TNU76702.1"/>
    </source>
</evidence>
<comment type="caution">
    <text evidence="1">The sequence shown here is derived from an EMBL/GenBank/DDBJ whole genome shotgun (WGS) entry which is preliminary data.</text>
</comment>
<organism evidence="1 2">
    <name type="scientific">Miniimonas arenae</name>
    <dbReference type="NCBI Taxonomy" id="676201"/>
    <lineage>
        <taxon>Bacteria</taxon>
        <taxon>Bacillati</taxon>
        <taxon>Actinomycetota</taxon>
        <taxon>Actinomycetes</taxon>
        <taxon>Micrococcales</taxon>
        <taxon>Beutenbergiaceae</taxon>
        <taxon>Miniimonas</taxon>
    </lineage>
</organism>
<dbReference type="Proteomes" id="UP000313849">
    <property type="component" value="Unassembled WGS sequence"/>
</dbReference>
<reference evidence="1 2" key="1">
    <citation type="submission" date="2019-06" db="EMBL/GenBank/DDBJ databases">
        <title>Draft genome sequence of Miniimonas arenae KCTC 19750T isolated from sea sand.</title>
        <authorList>
            <person name="Park S.-J."/>
        </authorList>
    </citation>
    <scope>NUCLEOTIDE SEQUENCE [LARGE SCALE GENOMIC DNA]</scope>
    <source>
        <strain evidence="1 2">KCTC 19750</strain>
    </source>
</reference>
<dbReference type="EMBL" id="VENP01000004">
    <property type="protein sequence ID" value="TNU76702.1"/>
    <property type="molecule type" value="Genomic_DNA"/>
</dbReference>
<gene>
    <name evidence="1" type="ORF">FH969_02145</name>
</gene>
<sequence length="146" mass="14729">MSEASFQGILLQTGNNTGIEVPLEVIEALGGGKRPAVTVTVNGFTFTSTVGVMGGRSLVPFSAEKRRATGLSGGDPIEVTLALDTAPRTAEVPDDLAAALDAAGARAAFDALSPSRRKAHVDAVTGAKAAATRERRVAAVVAGLAS</sequence>
<accession>A0A5C5BFF6</accession>
<dbReference type="SUPFAM" id="SSF141694">
    <property type="entry name" value="AF2212/PG0164-like"/>
    <property type="match status" value="1"/>
</dbReference>
<dbReference type="RefSeq" id="WP_139985797.1">
    <property type="nucleotide sequence ID" value="NZ_VENP01000004.1"/>
</dbReference>
<dbReference type="Pfam" id="PF08922">
    <property type="entry name" value="DUF1905"/>
    <property type="match status" value="1"/>
</dbReference>
<dbReference type="AlphaFoldDB" id="A0A5C5BFF6"/>
<dbReference type="InterPro" id="IPR015018">
    <property type="entry name" value="DUF1905"/>
</dbReference>
<proteinExistence type="predicted"/>
<dbReference type="Pfam" id="PF13376">
    <property type="entry name" value="OmdA"/>
    <property type="match status" value="1"/>
</dbReference>
<evidence type="ECO:0000313" key="2">
    <source>
        <dbReference type="Proteomes" id="UP000313849"/>
    </source>
</evidence>